<name>A0ACD1E838_9MICO</name>
<dbReference type="EMBL" id="CP076544">
    <property type="protein sequence ID" value="QWS35127.1"/>
    <property type="molecule type" value="Genomic_DNA"/>
</dbReference>
<sequence length="345" mass="36077">MRHPVSRTTPYTHPRRRPGPPAGRLWKGGTVDDERRTATPPGPPPGPPAGPRDPGDAWAYGDDGTKAWGRFGAAGLLIDDGHGRVLLQHRVEWSHHGGTWGIPGGARHQHEDPVTAALRESAEEAGVPEDGVDLRHTAVLDLGFWTYTTVVGRASRPFEPVVADRESLALSWVPVADVETLPLHPGFGDSWPALRATLDRTPHVVVDAANVVGSVPDGWWKDRAGAASRLVAQATALAAAGVPADALDLPSAAWWPRWTVVLEGEARSATVGPVAADARPGTPAVTVAHAAGSGDDAIVEAAGAAVAAGDGPVVVVTADRGLRERVTAVGAQVRGPSWLRELLPD</sequence>
<evidence type="ECO:0000313" key="2">
    <source>
        <dbReference type="Proteomes" id="UP000681794"/>
    </source>
</evidence>
<organism evidence="1 2">
    <name type="scientific">Curtobacterium aetherium</name>
    <dbReference type="NCBI Taxonomy" id="2841594"/>
    <lineage>
        <taxon>Bacteria</taxon>
        <taxon>Bacillati</taxon>
        <taxon>Actinomycetota</taxon>
        <taxon>Actinomycetes</taxon>
        <taxon>Micrococcales</taxon>
        <taxon>Microbacteriaceae</taxon>
        <taxon>Curtobacterium</taxon>
    </lineage>
</organism>
<dbReference type="Proteomes" id="UP000681794">
    <property type="component" value="Chromosome"/>
</dbReference>
<evidence type="ECO:0000313" key="1">
    <source>
        <dbReference type="EMBL" id="QWS35127.1"/>
    </source>
</evidence>
<accession>A0ACD1E838</accession>
<keyword evidence="2" id="KW-1185">Reference proteome</keyword>
<protein>
    <submittedName>
        <fullName evidence="1">NUDIX hydrolase</fullName>
    </submittedName>
</protein>
<proteinExistence type="predicted"/>
<gene>
    <name evidence="1" type="ORF">KM842_06920</name>
</gene>
<reference evidence="1" key="1">
    <citation type="submission" date="2021-06" db="EMBL/GenBank/DDBJ databases">
        <authorList>
            <person name="Ellington A.J."/>
            <person name="Bryan N.C."/>
            <person name="Christner B.C."/>
            <person name="Reisch C.R."/>
        </authorList>
    </citation>
    <scope>NUCLEOTIDE SEQUENCE</scope>
    <source>
        <strain evidence="1">L6-1</strain>
    </source>
</reference>
<keyword evidence="1" id="KW-0378">Hydrolase</keyword>